<evidence type="ECO:0000256" key="5">
    <source>
        <dbReference type="ARBA" id="ARBA00023154"/>
    </source>
</evidence>
<organism evidence="17 18">
    <name type="scientific">Pseudoalteromonas peptidolytica F12-50-A1</name>
    <dbReference type="NCBI Taxonomy" id="1315280"/>
    <lineage>
        <taxon>Bacteria</taxon>
        <taxon>Pseudomonadati</taxon>
        <taxon>Pseudomonadota</taxon>
        <taxon>Gammaproteobacteria</taxon>
        <taxon>Alteromonadales</taxon>
        <taxon>Pseudoalteromonadaceae</taxon>
        <taxon>Pseudoalteromonas</taxon>
    </lineage>
</organism>
<accession>A0A8I0MZ52</accession>
<comment type="pathway">
    <text evidence="8 12 14">Amino-acid biosynthesis; L-lysine biosynthesis via DAP pathway; L-lysine from DL-2,6-diaminopimelate: step 1/1.</text>
</comment>
<dbReference type="PRINTS" id="PR01179">
    <property type="entry name" value="ODADCRBXLASE"/>
</dbReference>
<dbReference type="EMBL" id="AQHF01000029">
    <property type="protein sequence ID" value="MBE0347983.1"/>
    <property type="molecule type" value="Genomic_DNA"/>
</dbReference>
<dbReference type="FunFam" id="2.40.37.10:FF:000003">
    <property type="entry name" value="Diaminopimelate decarboxylase"/>
    <property type="match status" value="1"/>
</dbReference>
<comment type="cofactor">
    <cofactor evidence="1 12 13 14">
        <name>pyridoxal 5'-phosphate</name>
        <dbReference type="ChEBI" id="CHEBI:597326"/>
    </cofactor>
</comment>
<evidence type="ECO:0000313" key="17">
    <source>
        <dbReference type="EMBL" id="MBE0347983.1"/>
    </source>
</evidence>
<dbReference type="Pfam" id="PF02784">
    <property type="entry name" value="Orn_Arg_deC_N"/>
    <property type="match status" value="1"/>
</dbReference>
<dbReference type="AlphaFoldDB" id="A0A8I0MZ52"/>
<evidence type="ECO:0000256" key="6">
    <source>
        <dbReference type="ARBA" id="ARBA00023239"/>
    </source>
</evidence>
<feature type="binding site" evidence="12">
    <location>
        <position position="372"/>
    </location>
    <ligand>
        <name>pyridoxal 5'-phosphate</name>
        <dbReference type="ChEBI" id="CHEBI:597326"/>
    </ligand>
</feature>
<dbReference type="GO" id="GO:0008836">
    <property type="term" value="F:diaminopimelate decarboxylase activity"/>
    <property type="evidence" value="ECO:0007669"/>
    <property type="project" value="UniProtKB-UniRule"/>
</dbReference>
<evidence type="ECO:0000256" key="13">
    <source>
        <dbReference type="PIRSR" id="PIRSR600183-50"/>
    </source>
</evidence>
<feature type="binding site" evidence="12">
    <location>
        <begin position="274"/>
        <end position="277"/>
    </location>
    <ligand>
        <name>pyridoxal 5'-phosphate</name>
        <dbReference type="ChEBI" id="CHEBI:597326"/>
    </ligand>
</feature>
<proteinExistence type="inferred from homology"/>
<keyword evidence="3 12" id="KW-0210">Decarboxylase</keyword>
<feature type="domain" description="Orn/DAP/Arg decarboxylase 2 N-terminal" evidence="16">
    <location>
        <begin position="36"/>
        <end position="281"/>
    </location>
</feature>
<dbReference type="SUPFAM" id="SSF50621">
    <property type="entry name" value="Alanine racemase C-terminal domain-like"/>
    <property type="match status" value="1"/>
</dbReference>
<comment type="catalytic activity">
    <reaction evidence="7 12 14">
        <text>meso-2,6-diaminopimelate + H(+) = L-lysine + CO2</text>
        <dbReference type="Rhea" id="RHEA:15101"/>
        <dbReference type="ChEBI" id="CHEBI:15378"/>
        <dbReference type="ChEBI" id="CHEBI:16526"/>
        <dbReference type="ChEBI" id="CHEBI:32551"/>
        <dbReference type="ChEBI" id="CHEBI:57791"/>
        <dbReference type="EC" id="4.1.1.20"/>
    </reaction>
</comment>
<keyword evidence="18" id="KW-1185">Reference proteome</keyword>
<dbReference type="Pfam" id="PF00278">
    <property type="entry name" value="Orn_DAP_Arg_deC"/>
    <property type="match status" value="1"/>
</dbReference>
<evidence type="ECO:0000256" key="1">
    <source>
        <dbReference type="ARBA" id="ARBA00001933"/>
    </source>
</evidence>
<dbReference type="UniPathway" id="UPA00034">
    <property type="reaction ID" value="UER00027"/>
</dbReference>
<dbReference type="Gene3D" id="3.20.20.10">
    <property type="entry name" value="Alanine racemase"/>
    <property type="match status" value="1"/>
</dbReference>
<evidence type="ECO:0000313" key="18">
    <source>
        <dbReference type="Proteomes" id="UP000660708"/>
    </source>
</evidence>
<dbReference type="CDD" id="cd06828">
    <property type="entry name" value="PLPDE_III_DapDC"/>
    <property type="match status" value="1"/>
</dbReference>
<evidence type="ECO:0000256" key="8">
    <source>
        <dbReference type="ARBA" id="ARBA00060643"/>
    </source>
</evidence>
<dbReference type="PRINTS" id="PR01181">
    <property type="entry name" value="DAPDCRBXLASE"/>
</dbReference>
<dbReference type="InterPro" id="IPR000183">
    <property type="entry name" value="Orn/DAP/Arg_de-COase"/>
</dbReference>
<dbReference type="HAMAP" id="MF_02120">
    <property type="entry name" value="LysA"/>
    <property type="match status" value="1"/>
</dbReference>
<evidence type="ECO:0000256" key="7">
    <source>
        <dbReference type="ARBA" id="ARBA00050464"/>
    </source>
</evidence>
<comment type="function">
    <text evidence="12">Specifically catalyzes the decarboxylation of meso-diaminopimelate (meso-DAP) to L-lysine.</text>
</comment>
<dbReference type="FunFam" id="3.20.20.10:FF:000003">
    <property type="entry name" value="Diaminopimelate decarboxylase"/>
    <property type="match status" value="1"/>
</dbReference>
<evidence type="ECO:0000256" key="14">
    <source>
        <dbReference type="RuleBase" id="RU003738"/>
    </source>
</evidence>
<sequence length="417" mass="45851">MDYFNYRDGKLFAEDVSISDIAKQYGTPCYVYSKKTLVRHYHAFTDAAAGHPHLVCYAVKANSNIAVLNVLAQLGSGFDIVSKGELARVLKAGGDPQKVVFSGVAKTEDEIAFALDTGIKCFNVESIAELHRISEVATRLDKIAPVSLRVNPDIDAKTHPYISTGLKENKFGIDIKAAFDVYQLAYALPGLKVVGIDFHIGSQLVEVNPFLAALDKVLALITQLEKAGIYLHHLDIGGGLGVPYDGEKPPHPSAYAAEIKARLEQFTDLELIFEPGRAIAANAGVLVTKVEFIKPTAHKHFAIVDAGMNDMLRPSLYQAWQNIVPVTPRDDVESINYDVVGPVCETGDFLGKDRVLKLKAGDLLAQRSAGAYGFTMSSNYNSRPRCAEVMVDNDQHHLIRQREPLESLWQYEQLLPQ</sequence>
<evidence type="ECO:0000256" key="9">
    <source>
        <dbReference type="ARBA" id="ARBA00060983"/>
    </source>
</evidence>
<keyword evidence="5 12" id="KW-0457">Lysine biosynthesis</keyword>
<dbReference type="InterPro" id="IPR022644">
    <property type="entry name" value="De-COase2_N"/>
</dbReference>
<evidence type="ECO:0000256" key="2">
    <source>
        <dbReference type="ARBA" id="ARBA00022605"/>
    </source>
</evidence>
<dbReference type="EC" id="4.1.1.20" evidence="10 12"/>
<feature type="binding site" evidence="12">
    <location>
        <position position="239"/>
    </location>
    <ligand>
        <name>pyridoxal 5'-phosphate</name>
        <dbReference type="ChEBI" id="CHEBI:597326"/>
    </ligand>
</feature>
<reference evidence="17 18" key="1">
    <citation type="submission" date="2015-06" db="EMBL/GenBank/DDBJ databases">
        <title>Genome sequence of Pseudoalteromonas peptidolytica.</title>
        <authorList>
            <person name="Xie B.-B."/>
            <person name="Rong J.-C."/>
            <person name="Qin Q.-L."/>
            <person name="Zhang Y.-Z."/>
        </authorList>
    </citation>
    <scope>NUCLEOTIDE SEQUENCE [LARGE SCALE GENOMIC DNA]</scope>
    <source>
        <strain evidence="17 18">F12-50-A1</strain>
    </source>
</reference>
<dbReference type="GO" id="GO:0030170">
    <property type="term" value="F:pyridoxal phosphate binding"/>
    <property type="evidence" value="ECO:0007669"/>
    <property type="project" value="UniProtKB-UniRule"/>
</dbReference>
<keyword evidence="2 12" id="KW-0028">Amino-acid biosynthesis</keyword>
<feature type="binding site" evidence="12">
    <location>
        <position position="277"/>
    </location>
    <ligand>
        <name>substrate</name>
    </ligand>
</feature>
<feature type="active site" description="Proton donor" evidence="13">
    <location>
        <position position="344"/>
    </location>
</feature>
<keyword evidence="4 12" id="KW-0663">Pyridoxal phosphate</keyword>
<comment type="caution">
    <text evidence="17">The sequence shown here is derived from an EMBL/GenBank/DDBJ whole genome shotgun (WGS) entry which is preliminary data.</text>
</comment>
<feature type="domain" description="Orn/DAP/Arg decarboxylase 2 C-terminal" evidence="15">
    <location>
        <begin position="29"/>
        <end position="370"/>
    </location>
</feature>
<dbReference type="PANTHER" id="PTHR43727">
    <property type="entry name" value="DIAMINOPIMELATE DECARBOXYLASE"/>
    <property type="match status" value="1"/>
</dbReference>
<feature type="binding site" evidence="12">
    <location>
        <position position="313"/>
    </location>
    <ligand>
        <name>substrate</name>
    </ligand>
</feature>
<name>A0A8I0MZ52_9GAMM</name>
<dbReference type="InterPro" id="IPR009006">
    <property type="entry name" value="Ala_racemase/Decarboxylase_C"/>
</dbReference>
<feature type="modified residue" description="N6-(pyridoxal phosphate)lysine" evidence="12 13">
    <location>
        <position position="60"/>
    </location>
</feature>
<evidence type="ECO:0000256" key="10">
    <source>
        <dbReference type="ARBA" id="ARBA00066427"/>
    </source>
</evidence>
<dbReference type="InterPro" id="IPR022653">
    <property type="entry name" value="De-COase2_pyr-phos_BS"/>
</dbReference>
<dbReference type="RefSeq" id="WP_147389219.1">
    <property type="nucleotide sequence ID" value="NZ_AQHF01000029.1"/>
</dbReference>
<dbReference type="InterPro" id="IPR002986">
    <property type="entry name" value="DAP_deCOOHase_LysA"/>
</dbReference>
<evidence type="ECO:0000256" key="12">
    <source>
        <dbReference type="HAMAP-Rule" id="MF_02120"/>
    </source>
</evidence>
<comment type="subunit">
    <text evidence="12">Homodimer.</text>
</comment>
<dbReference type="GO" id="GO:0009089">
    <property type="term" value="P:lysine biosynthetic process via diaminopimelate"/>
    <property type="evidence" value="ECO:0007669"/>
    <property type="project" value="UniProtKB-UniRule"/>
</dbReference>
<feature type="binding site" evidence="12">
    <location>
        <position position="345"/>
    </location>
    <ligand>
        <name>substrate</name>
    </ligand>
</feature>
<dbReference type="InterPro" id="IPR022643">
    <property type="entry name" value="De-COase2_C"/>
</dbReference>
<dbReference type="InterPro" id="IPR029066">
    <property type="entry name" value="PLP-binding_barrel"/>
</dbReference>
<evidence type="ECO:0000256" key="3">
    <source>
        <dbReference type="ARBA" id="ARBA00022793"/>
    </source>
</evidence>
<evidence type="ECO:0000256" key="11">
    <source>
        <dbReference type="ARBA" id="ARBA00074972"/>
    </source>
</evidence>
<comment type="similarity">
    <text evidence="9 12">Belongs to the Orn/Lys/Arg decarboxylase class-II family. LysA subfamily.</text>
</comment>
<dbReference type="Proteomes" id="UP000660708">
    <property type="component" value="Unassembled WGS sequence"/>
</dbReference>
<dbReference type="PANTHER" id="PTHR43727:SF2">
    <property type="entry name" value="GROUP IV DECARBOXYLASE"/>
    <property type="match status" value="1"/>
</dbReference>
<evidence type="ECO:0000259" key="16">
    <source>
        <dbReference type="Pfam" id="PF02784"/>
    </source>
</evidence>
<feature type="binding site" evidence="12">
    <location>
        <position position="372"/>
    </location>
    <ligand>
        <name>substrate</name>
    </ligand>
</feature>
<feature type="binding site" evidence="12">
    <location>
        <position position="317"/>
    </location>
    <ligand>
        <name>substrate</name>
    </ligand>
</feature>
<evidence type="ECO:0000256" key="4">
    <source>
        <dbReference type="ARBA" id="ARBA00022898"/>
    </source>
</evidence>
<evidence type="ECO:0000259" key="15">
    <source>
        <dbReference type="Pfam" id="PF00278"/>
    </source>
</evidence>
<dbReference type="PROSITE" id="PS00878">
    <property type="entry name" value="ODR_DC_2_1"/>
    <property type="match status" value="1"/>
</dbReference>
<dbReference type="Gene3D" id="2.40.37.10">
    <property type="entry name" value="Lyase, Ornithine Decarboxylase, Chain A, domain 1"/>
    <property type="match status" value="1"/>
</dbReference>
<protein>
    <recommendedName>
        <fullName evidence="11 12">Diaminopimelate decarboxylase</fullName>
        <shortName evidence="12">DAP decarboxylase</shortName>
        <shortName evidence="12">DAPDC</shortName>
        <ecNumber evidence="10 12">4.1.1.20</ecNumber>
    </recommendedName>
</protein>
<dbReference type="NCBIfam" id="TIGR01048">
    <property type="entry name" value="lysA"/>
    <property type="match status" value="1"/>
</dbReference>
<keyword evidence="6 12" id="KW-0456">Lyase</keyword>
<gene>
    <name evidence="12 17" type="primary">lysA</name>
    <name evidence="17" type="ORF">PPEP_a4382</name>
</gene>
<dbReference type="SUPFAM" id="SSF51419">
    <property type="entry name" value="PLP-binding barrel"/>
    <property type="match status" value="1"/>
</dbReference>